<dbReference type="CDD" id="cd00303">
    <property type="entry name" value="retropepsin_like"/>
    <property type="match status" value="1"/>
</dbReference>
<dbReference type="GeneID" id="104754084"/>
<dbReference type="InterPro" id="IPR005162">
    <property type="entry name" value="Retrotrans_gag_dom"/>
</dbReference>
<evidence type="ECO:0000256" key="1">
    <source>
        <dbReference type="SAM" id="MobiDB-lite"/>
    </source>
</evidence>
<dbReference type="Proteomes" id="UP000694864">
    <property type="component" value="Chromosome 16"/>
</dbReference>
<dbReference type="RefSeq" id="XP_010474544.1">
    <property type="nucleotide sequence ID" value="XM_010476242.1"/>
</dbReference>
<evidence type="ECO:0000313" key="4">
    <source>
        <dbReference type="RefSeq" id="XP_010474544.1"/>
    </source>
</evidence>
<accession>A0ABM0WQ46</accession>
<gene>
    <name evidence="4" type="primary">LOC104754084</name>
</gene>
<dbReference type="Gene3D" id="3.30.70.270">
    <property type="match status" value="1"/>
</dbReference>
<dbReference type="PANTHER" id="PTHR24559">
    <property type="entry name" value="TRANSPOSON TY3-I GAG-POL POLYPROTEIN"/>
    <property type="match status" value="1"/>
</dbReference>
<reference evidence="3" key="1">
    <citation type="journal article" date="2014" name="Nat. Commun.">
        <title>The emerging biofuel crop Camelina sativa retains a highly undifferentiated hexaploid genome structure.</title>
        <authorList>
            <person name="Kagale S."/>
            <person name="Koh C."/>
            <person name="Nixon J."/>
            <person name="Bollina V."/>
            <person name="Clarke W.E."/>
            <person name="Tuteja R."/>
            <person name="Spillane C."/>
            <person name="Robinson S.J."/>
            <person name="Links M.G."/>
            <person name="Clarke C."/>
            <person name="Higgins E.E."/>
            <person name="Huebert T."/>
            <person name="Sharpe A.G."/>
            <person name="Parkin I.A."/>
        </authorList>
    </citation>
    <scope>NUCLEOTIDE SEQUENCE [LARGE SCALE GENOMIC DNA]</scope>
    <source>
        <strain evidence="3">cv. DH55</strain>
    </source>
</reference>
<dbReference type="CDD" id="cd01647">
    <property type="entry name" value="RT_LTR"/>
    <property type="match status" value="1"/>
</dbReference>
<organism evidence="3 4">
    <name type="scientific">Camelina sativa</name>
    <name type="common">False flax</name>
    <name type="synonym">Myagrum sativum</name>
    <dbReference type="NCBI Taxonomy" id="90675"/>
    <lineage>
        <taxon>Eukaryota</taxon>
        <taxon>Viridiplantae</taxon>
        <taxon>Streptophyta</taxon>
        <taxon>Embryophyta</taxon>
        <taxon>Tracheophyta</taxon>
        <taxon>Spermatophyta</taxon>
        <taxon>Magnoliopsida</taxon>
        <taxon>eudicotyledons</taxon>
        <taxon>Gunneridae</taxon>
        <taxon>Pentapetalae</taxon>
        <taxon>rosids</taxon>
        <taxon>malvids</taxon>
        <taxon>Brassicales</taxon>
        <taxon>Brassicaceae</taxon>
        <taxon>Camelineae</taxon>
        <taxon>Camelina</taxon>
    </lineage>
</organism>
<keyword evidence="3" id="KW-1185">Reference proteome</keyword>
<dbReference type="InterPro" id="IPR000477">
    <property type="entry name" value="RT_dom"/>
</dbReference>
<dbReference type="PANTHER" id="PTHR24559:SF434">
    <property type="entry name" value="RNA-DIRECTED DNA POLYMERASE HOMOLOG"/>
    <property type="match status" value="1"/>
</dbReference>
<evidence type="ECO:0000313" key="3">
    <source>
        <dbReference type="Proteomes" id="UP000694864"/>
    </source>
</evidence>
<evidence type="ECO:0000259" key="2">
    <source>
        <dbReference type="PROSITE" id="PS50878"/>
    </source>
</evidence>
<dbReference type="Gene3D" id="2.40.70.10">
    <property type="entry name" value="Acid Proteases"/>
    <property type="match status" value="1"/>
</dbReference>
<dbReference type="SUPFAM" id="SSF56672">
    <property type="entry name" value="DNA/RNA polymerases"/>
    <property type="match status" value="1"/>
</dbReference>
<name>A0ABM0WQ46_CAMSA</name>
<dbReference type="InterPro" id="IPR021109">
    <property type="entry name" value="Peptidase_aspartic_dom_sf"/>
</dbReference>
<dbReference type="Pfam" id="PF03732">
    <property type="entry name" value="Retrotrans_gag"/>
    <property type="match status" value="1"/>
</dbReference>
<dbReference type="InterPro" id="IPR053134">
    <property type="entry name" value="RNA-dir_DNA_polymerase"/>
</dbReference>
<dbReference type="PROSITE" id="PS50878">
    <property type="entry name" value="RT_POL"/>
    <property type="match status" value="1"/>
</dbReference>
<dbReference type="SUPFAM" id="SSF50630">
    <property type="entry name" value="Acid proteases"/>
    <property type="match status" value="1"/>
</dbReference>
<feature type="domain" description="Reverse transcriptase" evidence="2">
    <location>
        <begin position="459"/>
        <end position="638"/>
    </location>
</feature>
<protein>
    <submittedName>
        <fullName evidence="4">Uncharacterized protein LOC104754084</fullName>
    </submittedName>
</protein>
<reference evidence="4" key="2">
    <citation type="submission" date="2025-08" db="UniProtKB">
        <authorList>
            <consortium name="RefSeq"/>
        </authorList>
    </citation>
    <scope>IDENTIFICATION</scope>
    <source>
        <tissue evidence="4">Leaf</tissue>
    </source>
</reference>
<feature type="region of interest" description="Disordered" evidence="1">
    <location>
        <begin position="139"/>
        <end position="166"/>
    </location>
</feature>
<sequence>MPREQRVSFASYHLTEEANLWWQAKSKAIGLPDRQMPWERFEVELWTRFGPLDGEDFDEALCHIQQKGSLLEFQREFERLQNKVEGWTEKALVGAFMGGLHKSISSGIRIFKPKTLLEVINYARLRDDQLQQEKRWNNPRIMAPPPAYTVSHPRGESSKPTPPRKLSWEELKKKRSLGLCFSCDDNFFPRHKCKQPQLFIMESEADGEEVAVETTEEVDQSPEITLHALTGWDAPTTIRLRADIGKHHLLALVDSGLTHNFISLKAAQRLRLQFTPTPSFWVRVANGEPLTCAGKFDEVLVQIGEAAFTVTLHAVPLVGLDLVLGVKWLESLGPTVCDWKARNIQIEWAGRTHTFSGLQHISIHATDSNNIVKEARQGQTLFAICLSDTNPTLLPVEPEMQALIQEFDALFHTPDGLPPRRAIEHRIPLKEGTNPVNVRPYRYAYFQKEEIEKQVSEMLTSGIIRPSCSPFSSPVLLVKKKDGSWRFCTDYRALNAATIKDRFPIPTVEDMLDELHGATFFTKLDLTAGYHQVQMHPSDVHKTAFRTHNGHYEYLVMPFGLCNAPSTFQALMNEIFRPLMRKSVMVFFDDILVYSPTWTSHLQHVREVFSLLHHHGLSVKFKKCDFGRRELEYLGHIISTTGVKVVSEPRDCKTKHKVFDW</sequence>
<dbReference type="InterPro" id="IPR043502">
    <property type="entry name" value="DNA/RNA_pol_sf"/>
</dbReference>
<dbReference type="Pfam" id="PF13975">
    <property type="entry name" value="gag-asp_proteas"/>
    <property type="match status" value="1"/>
</dbReference>
<dbReference type="Pfam" id="PF00078">
    <property type="entry name" value="RVT_1"/>
    <property type="match status" value="1"/>
</dbReference>
<proteinExistence type="predicted"/>
<dbReference type="Gene3D" id="3.10.10.10">
    <property type="entry name" value="HIV Type 1 Reverse Transcriptase, subunit A, domain 1"/>
    <property type="match status" value="1"/>
</dbReference>
<dbReference type="InterPro" id="IPR043128">
    <property type="entry name" value="Rev_trsase/Diguanyl_cyclase"/>
</dbReference>